<dbReference type="Pfam" id="PF00535">
    <property type="entry name" value="Glycos_transf_2"/>
    <property type="match status" value="1"/>
</dbReference>
<dbReference type="AlphaFoldDB" id="A0AAF0Z1P8"/>
<keyword evidence="5" id="KW-0472">Membrane</keyword>
<evidence type="ECO:0000256" key="7">
    <source>
        <dbReference type="ARBA" id="ARBA00037904"/>
    </source>
</evidence>
<evidence type="ECO:0000313" key="12">
    <source>
        <dbReference type="Proteomes" id="UP001304340"/>
    </source>
</evidence>
<keyword evidence="12" id="KW-1185">Reference proteome</keyword>
<evidence type="ECO:0000256" key="3">
    <source>
        <dbReference type="ARBA" id="ARBA00022676"/>
    </source>
</evidence>
<keyword evidence="4 11" id="KW-0808">Transferase</keyword>
<dbReference type="RefSeq" id="WP_319154565.1">
    <property type="nucleotide sequence ID" value="NZ_CP138359.1"/>
</dbReference>
<evidence type="ECO:0000259" key="10">
    <source>
        <dbReference type="Pfam" id="PF00535"/>
    </source>
</evidence>
<comment type="function">
    <text evidence="6">Catalyzes the glycosylation of 4,4'-diaponeurosporenoate, i.e. the esterification of glucose at the C1'' position with the carboxyl group of 4,4'-diaponeurosporenic acid, to form glycosyl-4,4'-diaponeurosporenoate. This is a step in the biosynthesis of staphyloxanthin, an orange pigment present in most staphylococci strains.</text>
</comment>
<evidence type="ECO:0000256" key="2">
    <source>
        <dbReference type="ARBA" id="ARBA00022475"/>
    </source>
</evidence>
<sequence>MTGAPAHGARSVEGHEPGTQIRAVCVVVPVHDEEALLGRCIAGLRHAVHHEQARVGGAPVEVVLVLDGCTDASASIARLSPFRVVEVSERRVGAARATGVEVGLEALREIYGPLSDQAIWIASTDADSLVPAHWVSSQAGLADQGADVVVGTVRPDPADLTHRQRAAWQATHVPGRANGHVHGANLGMRADVYAAAGGYPPVEEHEDVALVARARATGATVVASDDAWVLTSGRQQGRTPGGYARYLREDLVGEASA</sequence>
<evidence type="ECO:0000256" key="4">
    <source>
        <dbReference type="ARBA" id="ARBA00022679"/>
    </source>
</evidence>
<dbReference type="GO" id="GO:0016757">
    <property type="term" value="F:glycosyltransferase activity"/>
    <property type="evidence" value="ECO:0007669"/>
    <property type="project" value="UniProtKB-KW"/>
</dbReference>
<organism evidence="11 12">
    <name type="scientific">Sanguibacter biliveldensis</name>
    <dbReference type="NCBI Taxonomy" id="3030830"/>
    <lineage>
        <taxon>Bacteria</taxon>
        <taxon>Bacillati</taxon>
        <taxon>Actinomycetota</taxon>
        <taxon>Actinomycetes</taxon>
        <taxon>Micrococcales</taxon>
        <taxon>Sanguibacteraceae</taxon>
        <taxon>Sanguibacter</taxon>
    </lineage>
</organism>
<feature type="domain" description="Glycosyltransferase 2-like" evidence="10">
    <location>
        <begin position="25"/>
        <end position="168"/>
    </location>
</feature>
<dbReference type="KEGG" id="sbil:SANBI_001971"/>
<keyword evidence="2" id="KW-1003">Cell membrane</keyword>
<gene>
    <name evidence="11" type="ORF">SANBI_001971</name>
</gene>
<evidence type="ECO:0000256" key="9">
    <source>
        <dbReference type="ARBA" id="ARBA00040345"/>
    </source>
</evidence>
<evidence type="ECO:0000256" key="6">
    <source>
        <dbReference type="ARBA" id="ARBA00037281"/>
    </source>
</evidence>
<dbReference type="Proteomes" id="UP001304340">
    <property type="component" value="Chromosome"/>
</dbReference>
<dbReference type="GO" id="GO:0005886">
    <property type="term" value="C:plasma membrane"/>
    <property type="evidence" value="ECO:0007669"/>
    <property type="project" value="UniProtKB-SubCell"/>
</dbReference>
<evidence type="ECO:0000256" key="5">
    <source>
        <dbReference type="ARBA" id="ARBA00023136"/>
    </source>
</evidence>
<dbReference type="InterPro" id="IPR001173">
    <property type="entry name" value="Glyco_trans_2-like"/>
</dbReference>
<evidence type="ECO:0000256" key="1">
    <source>
        <dbReference type="ARBA" id="ARBA00004236"/>
    </source>
</evidence>
<evidence type="ECO:0000256" key="8">
    <source>
        <dbReference type="ARBA" id="ARBA00038120"/>
    </source>
</evidence>
<keyword evidence="3 11" id="KW-0328">Glycosyltransferase</keyword>
<dbReference type="Gene3D" id="3.90.550.10">
    <property type="entry name" value="Spore Coat Polysaccharide Biosynthesis Protein SpsA, Chain A"/>
    <property type="match status" value="1"/>
</dbReference>
<name>A0AAF0Z1P8_9MICO</name>
<dbReference type="PANTHER" id="PTHR43646">
    <property type="entry name" value="GLYCOSYLTRANSFERASE"/>
    <property type="match status" value="1"/>
</dbReference>
<dbReference type="InterPro" id="IPR029044">
    <property type="entry name" value="Nucleotide-diphossugar_trans"/>
</dbReference>
<comment type="pathway">
    <text evidence="7">Carotenoid biosynthesis; staphyloxanthin biosynthesis; staphyloxanthin from farnesyl diphosphate: step 4/5.</text>
</comment>
<dbReference type="SUPFAM" id="SSF53448">
    <property type="entry name" value="Nucleotide-diphospho-sugar transferases"/>
    <property type="match status" value="1"/>
</dbReference>
<protein>
    <recommendedName>
        <fullName evidence="9">4,4'-diaponeurosporenoate glycosyltransferase</fullName>
    </recommendedName>
</protein>
<comment type="similarity">
    <text evidence="8">Belongs to the glycosyltransferase 2 family. CrtQ subfamily.</text>
</comment>
<proteinExistence type="inferred from homology"/>
<comment type="subcellular location">
    <subcellularLocation>
        <location evidence="1">Cell membrane</location>
    </subcellularLocation>
</comment>
<dbReference type="EMBL" id="CP138359">
    <property type="protein sequence ID" value="WPF80745.1"/>
    <property type="molecule type" value="Genomic_DNA"/>
</dbReference>
<accession>A0AAF0Z1P8</accession>
<evidence type="ECO:0000313" key="11">
    <source>
        <dbReference type="EMBL" id="WPF80745.1"/>
    </source>
</evidence>
<reference evidence="12" key="1">
    <citation type="submission" date="2023-11" db="EMBL/GenBank/DDBJ databases">
        <authorList>
            <person name="Helweg L.P."/>
            <person name="Kiel A."/>
            <person name="Hitz F."/>
            <person name="Ruckert-Reed C."/>
            <person name="Busche T."/>
            <person name="Kaltschmidt B."/>
            <person name="Kaltschmidt C."/>
        </authorList>
    </citation>
    <scope>NUCLEOTIDE SEQUENCE [LARGE SCALE GENOMIC DNA]</scope>
    <source>
        <strain evidence="12">4.1</strain>
    </source>
</reference>
<dbReference type="PANTHER" id="PTHR43646:SF2">
    <property type="entry name" value="GLYCOSYLTRANSFERASE 2-LIKE DOMAIN-CONTAINING PROTEIN"/>
    <property type="match status" value="1"/>
</dbReference>